<evidence type="ECO:0000256" key="1">
    <source>
        <dbReference type="SAM" id="SignalP"/>
    </source>
</evidence>
<keyword evidence="1" id="KW-0732">Signal</keyword>
<dbReference type="PROSITE" id="PS51257">
    <property type="entry name" value="PROKAR_LIPOPROTEIN"/>
    <property type="match status" value="1"/>
</dbReference>
<feature type="signal peptide" evidence="1">
    <location>
        <begin position="1"/>
        <end position="19"/>
    </location>
</feature>
<accession>A4TY01</accession>
<name>A4TY01_9PROT</name>
<organism evidence="2">
    <name type="scientific">Magnetospirillum gryphiswaldense</name>
    <dbReference type="NCBI Taxonomy" id="55518"/>
    <lineage>
        <taxon>Bacteria</taxon>
        <taxon>Pseudomonadati</taxon>
        <taxon>Pseudomonadota</taxon>
        <taxon>Alphaproteobacteria</taxon>
        <taxon>Rhodospirillales</taxon>
        <taxon>Rhodospirillaceae</taxon>
        <taxon>Magnetospirillum</taxon>
    </lineage>
</organism>
<proteinExistence type="predicted"/>
<reference evidence="2" key="1">
    <citation type="journal article" date="2007" name="J. Bacteriol.">
        <title>Comparative genome analysis of four magnetotactic bacteria reveals a complex set of group-specific genes implicated in magnetosome biomineralization and function.</title>
        <authorList>
            <person name="Richter M."/>
            <person name="Kube M."/>
            <person name="Bazylinski D.A."/>
            <person name="Lombardot T."/>
            <person name="Gloeckner F.O."/>
            <person name="Reinhardt R."/>
            <person name="Schueler D."/>
        </authorList>
    </citation>
    <scope>NUCLEOTIDE SEQUENCE</scope>
    <source>
        <strain evidence="2">MSR-1</strain>
    </source>
</reference>
<dbReference type="EMBL" id="CU459003">
    <property type="protein sequence ID" value="CAM75508.1"/>
    <property type="molecule type" value="Genomic_DNA"/>
</dbReference>
<evidence type="ECO:0000313" key="2">
    <source>
        <dbReference type="EMBL" id="CAM75508.1"/>
    </source>
</evidence>
<sequence>MYAKLAIAAAIAVSVGACAVQPYESGISGHSPANFNYKSDGENARALLAASESGKVQTWAVSESSYGAVSTSGAAYADRARRHCQPLKHERDGAARQVTACKGADGTWVVAEWVPDKGE</sequence>
<gene>
    <name evidence="2" type="ORF">MGR_1588</name>
</gene>
<feature type="chain" id="PRO_5002674472" evidence="1">
    <location>
        <begin position="20"/>
        <end position="119"/>
    </location>
</feature>
<dbReference type="RefSeq" id="WP_106003430.1">
    <property type="nucleotide sequence ID" value="NZ_CP027527.1"/>
</dbReference>
<dbReference type="AlphaFoldDB" id="A4TY01"/>
<protein>
    <submittedName>
        <fullName evidence="2">Secreted protein</fullName>
    </submittedName>
</protein>